<dbReference type="WBParaSite" id="SMTH1_97200.1">
    <property type="protein sequence ID" value="SMTH1_97200.1"/>
    <property type="gene ID" value="SMTH1_97200"/>
</dbReference>
<accession>A0AA85C3E9</accession>
<protein>
    <submittedName>
        <fullName evidence="2">Uncharacterized protein</fullName>
    </submittedName>
</protein>
<evidence type="ECO:0000313" key="1">
    <source>
        <dbReference type="Proteomes" id="UP000050791"/>
    </source>
</evidence>
<dbReference type="Proteomes" id="UP000050791">
    <property type="component" value="Unassembled WGS sequence"/>
</dbReference>
<dbReference type="AlphaFoldDB" id="A0AA85C3E9"/>
<organism evidence="1 2">
    <name type="scientific">Schistosoma mattheei</name>
    <dbReference type="NCBI Taxonomy" id="31246"/>
    <lineage>
        <taxon>Eukaryota</taxon>
        <taxon>Metazoa</taxon>
        <taxon>Spiralia</taxon>
        <taxon>Lophotrochozoa</taxon>
        <taxon>Platyhelminthes</taxon>
        <taxon>Trematoda</taxon>
        <taxon>Digenea</taxon>
        <taxon>Strigeidida</taxon>
        <taxon>Schistosomatoidea</taxon>
        <taxon>Schistosomatidae</taxon>
        <taxon>Schistosoma</taxon>
    </lineage>
</organism>
<sequence>MRRLYDTTKKFAGNYLNIERSVKSKGGKVITNIKEQRNRWVEQFKELWNRPAPPDPPNIESAPTDIPIDIGLPTTEEISMAIRQIKSGKAAAPDRDNLTAENCYIELVYRARA</sequence>
<evidence type="ECO:0000313" key="2">
    <source>
        <dbReference type="WBParaSite" id="SMTH1_97200.1"/>
    </source>
</evidence>
<name>A0AA85C3E9_9TREM</name>
<proteinExistence type="predicted"/>
<reference evidence="2" key="1">
    <citation type="submission" date="2023-11" db="UniProtKB">
        <authorList>
            <consortium name="WormBaseParasite"/>
        </authorList>
    </citation>
    <scope>IDENTIFICATION</scope>
</reference>